<protein>
    <submittedName>
        <fullName evidence="1">Uncharacterized protein</fullName>
    </submittedName>
</protein>
<dbReference type="EMBL" id="WNYA01084809">
    <property type="protein sequence ID" value="KAG8534939.1"/>
    <property type="molecule type" value="Genomic_DNA"/>
</dbReference>
<sequence length="83" mass="9608">MEMEIHEGNGRCSPWKSCLFIGKRGLTTNQITPTVYLSSLLKKPPDWLTDLNGMEAFVAVTSQRFLLHPHNLFRDIFIVFYHV</sequence>
<reference evidence="1" key="1">
    <citation type="thesis" date="2020" institute="ProQuest LLC" country="789 East Eisenhower Parkway, Ann Arbor, MI, USA">
        <title>Comparative Genomics and Chromosome Evolution.</title>
        <authorList>
            <person name="Mudd A.B."/>
        </authorList>
    </citation>
    <scope>NUCLEOTIDE SEQUENCE</scope>
    <source>
        <strain evidence="1">237g6f4</strain>
        <tissue evidence="1">Blood</tissue>
    </source>
</reference>
<gene>
    <name evidence="1" type="ORF">GDO81_029881</name>
</gene>
<evidence type="ECO:0000313" key="1">
    <source>
        <dbReference type="EMBL" id="KAG8534939.1"/>
    </source>
</evidence>
<name>A0AAV6YBL8_ENGPU</name>
<dbReference type="Proteomes" id="UP000824782">
    <property type="component" value="Unassembled WGS sequence"/>
</dbReference>
<accession>A0AAV6YBL8</accession>
<organism evidence="1 2">
    <name type="scientific">Engystomops pustulosus</name>
    <name type="common">Tungara frog</name>
    <name type="synonym">Physalaemus pustulosus</name>
    <dbReference type="NCBI Taxonomy" id="76066"/>
    <lineage>
        <taxon>Eukaryota</taxon>
        <taxon>Metazoa</taxon>
        <taxon>Chordata</taxon>
        <taxon>Craniata</taxon>
        <taxon>Vertebrata</taxon>
        <taxon>Euteleostomi</taxon>
        <taxon>Amphibia</taxon>
        <taxon>Batrachia</taxon>
        <taxon>Anura</taxon>
        <taxon>Neobatrachia</taxon>
        <taxon>Hyloidea</taxon>
        <taxon>Leptodactylidae</taxon>
        <taxon>Leiuperinae</taxon>
        <taxon>Engystomops</taxon>
    </lineage>
</organism>
<dbReference type="AlphaFoldDB" id="A0AAV6YBL8"/>
<comment type="caution">
    <text evidence="1">The sequence shown here is derived from an EMBL/GenBank/DDBJ whole genome shotgun (WGS) entry which is preliminary data.</text>
</comment>
<proteinExistence type="predicted"/>
<evidence type="ECO:0000313" key="2">
    <source>
        <dbReference type="Proteomes" id="UP000824782"/>
    </source>
</evidence>
<keyword evidence="2" id="KW-1185">Reference proteome</keyword>